<protein>
    <submittedName>
        <fullName evidence="3">Protein pxr-1-like</fullName>
    </submittedName>
</protein>
<proteinExistence type="predicted"/>
<feature type="region of interest" description="Disordered" evidence="1">
    <location>
        <begin position="87"/>
        <end position="172"/>
    </location>
</feature>
<keyword evidence="2" id="KW-1185">Reference proteome</keyword>
<dbReference type="AlphaFoldDB" id="A0A1U8MR53"/>
<feature type="compositionally biased region" description="Basic residues" evidence="1">
    <location>
        <begin position="1"/>
        <end position="12"/>
    </location>
</feature>
<feature type="compositionally biased region" description="Basic residues" evidence="1">
    <location>
        <begin position="142"/>
        <end position="164"/>
    </location>
</feature>
<feature type="compositionally biased region" description="Basic and acidic residues" evidence="1">
    <location>
        <begin position="125"/>
        <end position="141"/>
    </location>
</feature>
<feature type="compositionally biased region" description="Low complexity" evidence="1">
    <location>
        <begin position="17"/>
        <end position="28"/>
    </location>
</feature>
<dbReference type="RefSeq" id="XP_016728028.1">
    <property type="nucleotide sequence ID" value="XM_016872539.1"/>
</dbReference>
<evidence type="ECO:0000313" key="3">
    <source>
        <dbReference type="RefSeq" id="XP_016728028.1"/>
    </source>
</evidence>
<evidence type="ECO:0000313" key="2">
    <source>
        <dbReference type="Proteomes" id="UP000818029"/>
    </source>
</evidence>
<dbReference type="Proteomes" id="UP000818029">
    <property type="component" value="Chromosome A02"/>
</dbReference>
<organism evidence="2 3">
    <name type="scientific">Gossypium hirsutum</name>
    <name type="common">Upland cotton</name>
    <name type="synonym">Gossypium mexicanum</name>
    <dbReference type="NCBI Taxonomy" id="3635"/>
    <lineage>
        <taxon>Eukaryota</taxon>
        <taxon>Viridiplantae</taxon>
        <taxon>Streptophyta</taxon>
        <taxon>Embryophyta</taxon>
        <taxon>Tracheophyta</taxon>
        <taxon>Spermatophyta</taxon>
        <taxon>Magnoliopsida</taxon>
        <taxon>eudicotyledons</taxon>
        <taxon>Gunneridae</taxon>
        <taxon>Pentapetalae</taxon>
        <taxon>rosids</taxon>
        <taxon>malvids</taxon>
        <taxon>Malvales</taxon>
        <taxon>Malvaceae</taxon>
        <taxon>Malvoideae</taxon>
        <taxon>Gossypium</taxon>
    </lineage>
</organism>
<reference evidence="2" key="1">
    <citation type="journal article" date="2020" name="Nat. Genet.">
        <title>Genomic diversifications of five Gossypium allopolyploid species and their impact on cotton improvement.</title>
        <authorList>
            <person name="Chen Z.J."/>
            <person name="Sreedasyam A."/>
            <person name="Ando A."/>
            <person name="Song Q."/>
            <person name="De Santiago L.M."/>
            <person name="Hulse-Kemp A.M."/>
            <person name="Ding M."/>
            <person name="Ye W."/>
            <person name="Kirkbride R.C."/>
            <person name="Jenkins J."/>
            <person name="Plott C."/>
            <person name="Lovell J."/>
            <person name="Lin Y.M."/>
            <person name="Vaughn R."/>
            <person name="Liu B."/>
            <person name="Simpson S."/>
            <person name="Scheffler B.E."/>
            <person name="Wen L."/>
            <person name="Saski C.A."/>
            <person name="Grover C.E."/>
            <person name="Hu G."/>
            <person name="Conover J.L."/>
            <person name="Carlson J.W."/>
            <person name="Shu S."/>
            <person name="Boston L.B."/>
            <person name="Williams M."/>
            <person name="Peterson D.G."/>
            <person name="McGee K."/>
            <person name="Jones D.C."/>
            <person name="Wendel J.F."/>
            <person name="Stelly D.M."/>
            <person name="Grimwood J."/>
            <person name="Schmutz J."/>
        </authorList>
    </citation>
    <scope>NUCLEOTIDE SEQUENCE [LARGE SCALE GENOMIC DNA]</scope>
    <source>
        <strain evidence="2">cv. TM-1</strain>
    </source>
</reference>
<sequence>MAKTRGSVKKATKSTGEHTSSTTTVCETESLRPVQTKEVSDNMKDKESRDIENCLRKIDSLFDDGIFLEQEDTIVEKEVVATEEEVVAEEEKVAKNEKEKEEEDSVGKIVTAPKFVASPTQEATNDAKAEPGTKEQSEDRAKPKKKKRKHSKDKKNERKRRKRGERNIIQSY</sequence>
<gene>
    <name evidence="3" type="primary">LOC107939238</name>
</gene>
<dbReference type="PaxDb" id="3635-A0A1U8MR53"/>
<evidence type="ECO:0000256" key="1">
    <source>
        <dbReference type="SAM" id="MobiDB-lite"/>
    </source>
</evidence>
<dbReference type="KEGG" id="ghi:107939238"/>
<feature type="compositionally biased region" description="Basic and acidic residues" evidence="1">
    <location>
        <begin position="38"/>
        <end position="47"/>
    </location>
</feature>
<feature type="region of interest" description="Disordered" evidence="1">
    <location>
        <begin position="1"/>
        <end position="47"/>
    </location>
</feature>
<feature type="compositionally biased region" description="Basic and acidic residues" evidence="1">
    <location>
        <begin position="89"/>
        <end position="99"/>
    </location>
</feature>
<accession>A0A1U8MR53</accession>
<dbReference type="GeneID" id="107939238"/>
<name>A0A1U8MR53_GOSHI</name>
<reference evidence="3" key="2">
    <citation type="submission" date="2025-08" db="UniProtKB">
        <authorList>
            <consortium name="RefSeq"/>
        </authorList>
    </citation>
    <scope>IDENTIFICATION</scope>
</reference>